<name>A0A941J0S9_9BACT</name>
<reference evidence="2" key="1">
    <citation type="journal article" date="2018" name="Int. J. Syst. Evol. Microbiol.">
        <title>Carboxylicivirga sediminis sp. nov., isolated from coastal sediment.</title>
        <authorList>
            <person name="Wang F.Q."/>
            <person name="Ren L.H."/>
            <person name="Zou R.J."/>
            <person name="Sun Y.Z."/>
            <person name="Liu X.J."/>
            <person name="Jiang F."/>
            <person name="Liu L.J."/>
        </authorList>
    </citation>
    <scope>NUCLEOTIDE SEQUENCE</scope>
    <source>
        <strain evidence="2">JR1</strain>
    </source>
</reference>
<keyword evidence="3" id="KW-1185">Reference proteome</keyword>
<keyword evidence="1" id="KW-0812">Transmembrane</keyword>
<keyword evidence="1" id="KW-0472">Membrane</keyword>
<feature type="transmembrane region" description="Helical" evidence="1">
    <location>
        <begin position="12"/>
        <end position="30"/>
    </location>
</feature>
<evidence type="ECO:0000313" key="2">
    <source>
        <dbReference type="EMBL" id="MBR8538199.1"/>
    </source>
</evidence>
<dbReference type="Pfam" id="PF04224">
    <property type="entry name" value="DUF417"/>
    <property type="match status" value="1"/>
</dbReference>
<keyword evidence="1" id="KW-1133">Transmembrane helix</keyword>
<reference evidence="2" key="2">
    <citation type="submission" date="2021-04" db="EMBL/GenBank/DDBJ databases">
        <authorList>
            <person name="Zhang T."/>
            <person name="Zhang Y."/>
            <person name="Lu D."/>
            <person name="Zuo D."/>
            <person name="Du Z."/>
        </authorList>
    </citation>
    <scope>NUCLEOTIDE SEQUENCE</scope>
    <source>
        <strain evidence="2">JR1</strain>
    </source>
</reference>
<dbReference type="AlphaFoldDB" id="A0A941J0S9"/>
<dbReference type="Proteomes" id="UP000679220">
    <property type="component" value="Unassembled WGS sequence"/>
</dbReference>
<dbReference type="InterPro" id="IPR007339">
    <property type="entry name" value="RclC-like"/>
</dbReference>
<evidence type="ECO:0000313" key="3">
    <source>
        <dbReference type="Proteomes" id="UP000679220"/>
    </source>
</evidence>
<accession>A0A941J0S9</accession>
<dbReference type="RefSeq" id="WP_212193223.1">
    <property type="nucleotide sequence ID" value="NZ_JAGTAR010000053.1"/>
</dbReference>
<organism evidence="2 3">
    <name type="scientific">Carboxylicivirga sediminis</name>
    <dbReference type="NCBI Taxonomy" id="2006564"/>
    <lineage>
        <taxon>Bacteria</taxon>
        <taxon>Pseudomonadati</taxon>
        <taxon>Bacteroidota</taxon>
        <taxon>Bacteroidia</taxon>
        <taxon>Marinilabiliales</taxon>
        <taxon>Marinilabiliaceae</taxon>
        <taxon>Carboxylicivirga</taxon>
    </lineage>
</organism>
<dbReference type="GO" id="GO:0005886">
    <property type="term" value="C:plasma membrane"/>
    <property type="evidence" value="ECO:0007669"/>
    <property type="project" value="TreeGrafter"/>
</dbReference>
<comment type="caution">
    <text evidence="2">The sequence shown here is derived from an EMBL/GenBank/DDBJ whole genome shotgun (WGS) entry which is preliminary data.</text>
</comment>
<evidence type="ECO:0000256" key="1">
    <source>
        <dbReference type="SAM" id="Phobius"/>
    </source>
</evidence>
<dbReference type="EMBL" id="JAGTAR010000053">
    <property type="protein sequence ID" value="MBR8538199.1"/>
    <property type="molecule type" value="Genomic_DNA"/>
</dbReference>
<sequence>MLAKSFKSLGQFLLRYGLALAFIWLGLMKLKNSEADYLKDVLSNSAMLGWLLKYITPYAFSQLVAYLQMLIGIMIATKPVARKLSFVGGVLATIVLFLSVTTLFTSSYVWLPPYGFPELSKLGQSILKDVILLGAAMWCVGDSA</sequence>
<dbReference type="PANTHER" id="PTHR40106:SF1">
    <property type="entry name" value="INNER MEMBRANE PROTEIN RCLC"/>
    <property type="match status" value="1"/>
</dbReference>
<protein>
    <submittedName>
        <fullName evidence="2">DUF417 family protein</fullName>
    </submittedName>
</protein>
<proteinExistence type="predicted"/>
<dbReference type="PANTHER" id="PTHR40106">
    <property type="entry name" value="INNER MEMBRANE PROTEIN RCLC"/>
    <property type="match status" value="1"/>
</dbReference>
<feature type="transmembrane region" description="Helical" evidence="1">
    <location>
        <begin position="86"/>
        <end position="111"/>
    </location>
</feature>
<dbReference type="GO" id="GO:1901530">
    <property type="term" value="P:response to hypochlorite"/>
    <property type="evidence" value="ECO:0007669"/>
    <property type="project" value="TreeGrafter"/>
</dbReference>
<gene>
    <name evidence="2" type="ORF">KDU71_21690</name>
</gene>
<feature type="transmembrane region" description="Helical" evidence="1">
    <location>
        <begin position="50"/>
        <end position="74"/>
    </location>
</feature>